<dbReference type="InterPro" id="IPR014284">
    <property type="entry name" value="RNA_pol_sigma-70_dom"/>
</dbReference>
<dbReference type="InterPro" id="IPR039425">
    <property type="entry name" value="RNA_pol_sigma-70-like"/>
</dbReference>
<keyword evidence="2" id="KW-0805">Transcription regulation</keyword>
<gene>
    <name evidence="5" type="ORF">QQ008_01825</name>
</gene>
<dbReference type="PANTHER" id="PTHR43133">
    <property type="entry name" value="RNA POLYMERASE ECF-TYPE SIGMA FACTO"/>
    <property type="match status" value="1"/>
</dbReference>
<dbReference type="InterPro" id="IPR036388">
    <property type="entry name" value="WH-like_DNA-bd_sf"/>
</dbReference>
<dbReference type="PANTHER" id="PTHR43133:SF46">
    <property type="entry name" value="RNA POLYMERASE SIGMA-70 FACTOR ECF SUBFAMILY"/>
    <property type="match status" value="1"/>
</dbReference>
<evidence type="ECO:0000313" key="6">
    <source>
        <dbReference type="Proteomes" id="UP001172082"/>
    </source>
</evidence>
<evidence type="ECO:0000256" key="4">
    <source>
        <dbReference type="ARBA" id="ARBA00023163"/>
    </source>
</evidence>
<dbReference type="Gene3D" id="1.10.1740.10">
    <property type="match status" value="1"/>
</dbReference>
<accession>A0ABT8KKG3</accession>
<evidence type="ECO:0000256" key="2">
    <source>
        <dbReference type="ARBA" id="ARBA00023015"/>
    </source>
</evidence>
<comment type="caution">
    <text evidence="5">The sequence shown here is derived from an EMBL/GenBank/DDBJ whole genome shotgun (WGS) entry which is preliminary data.</text>
</comment>
<protein>
    <submittedName>
        <fullName evidence="5">Sigma-70 family RNA polymerase sigma factor</fullName>
    </submittedName>
</protein>
<keyword evidence="6" id="KW-1185">Reference proteome</keyword>
<organism evidence="5 6">
    <name type="scientific">Splendidivirga corallicola</name>
    <dbReference type="NCBI Taxonomy" id="3051826"/>
    <lineage>
        <taxon>Bacteria</taxon>
        <taxon>Pseudomonadati</taxon>
        <taxon>Bacteroidota</taxon>
        <taxon>Cytophagia</taxon>
        <taxon>Cytophagales</taxon>
        <taxon>Splendidivirgaceae</taxon>
        <taxon>Splendidivirga</taxon>
    </lineage>
</organism>
<proteinExistence type="inferred from homology"/>
<dbReference type="RefSeq" id="WP_346750097.1">
    <property type="nucleotide sequence ID" value="NZ_JAUJEA010000001.1"/>
</dbReference>
<dbReference type="Gene3D" id="1.10.10.10">
    <property type="entry name" value="Winged helix-like DNA-binding domain superfamily/Winged helix DNA-binding domain"/>
    <property type="match status" value="1"/>
</dbReference>
<keyword evidence="3" id="KW-0731">Sigma factor</keyword>
<evidence type="ECO:0000313" key="5">
    <source>
        <dbReference type="EMBL" id="MDN5200070.1"/>
    </source>
</evidence>
<keyword evidence="4" id="KW-0804">Transcription</keyword>
<name>A0ABT8KKG3_9BACT</name>
<dbReference type="SUPFAM" id="SSF88946">
    <property type="entry name" value="Sigma2 domain of RNA polymerase sigma factors"/>
    <property type="match status" value="1"/>
</dbReference>
<comment type="similarity">
    <text evidence="1">Belongs to the sigma-70 factor family. ECF subfamily.</text>
</comment>
<sequence>MLQKDQHREVLSVEVEENALVTHGDTKSFEAKNELEIWKEFKKGNESAFTHIYRTYFSSLFRYSSQFTHDKELIKDSIQDLFIELRKNRKNLSDTDSIKLYLFKSIRRKVIASKERIRKNLVDRELLDGYNFKITFSIEHLTILRQIKEEKLSRLNLAIEKLTRRQKEVIYYFYHENMSYDEVKSIMDLKSTKSARNLLYKALHVLKSEMT</sequence>
<dbReference type="EMBL" id="JAUJEA010000001">
    <property type="protein sequence ID" value="MDN5200070.1"/>
    <property type="molecule type" value="Genomic_DNA"/>
</dbReference>
<dbReference type="Proteomes" id="UP001172082">
    <property type="component" value="Unassembled WGS sequence"/>
</dbReference>
<dbReference type="InterPro" id="IPR013324">
    <property type="entry name" value="RNA_pol_sigma_r3/r4-like"/>
</dbReference>
<dbReference type="NCBIfam" id="TIGR02937">
    <property type="entry name" value="sigma70-ECF"/>
    <property type="match status" value="1"/>
</dbReference>
<dbReference type="InterPro" id="IPR013325">
    <property type="entry name" value="RNA_pol_sigma_r2"/>
</dbReference>
<dbReference type="SUPFAM" id="SSF88659">
    <property type="entry name" value="Sigma3 and sigma4 domains of RNA polymerase sigma factors"/>
    <property type="match status" value="1"/>
</dbReference>
<evidence type="ECO:0000256" key="3">
    <source>
        <dbReference type="ARBA" id="ARBA00023082"/>
    </source>
</evidence>
<reference evidence="5" key="1">
    <citation type="submission" date="2023-06" db="EMBL/GenBank/DDBJ databases">
        <title>Genomic of Parafulvivirga corallium.</title>
        <authorList>
            <person name="Wang G."/>
        </authorList>
    </citation>
    <scope>NUCLEOTIDE SEQUENCE</scope>
    <source>
        <strain evidence="5">BMA10</strain>
    </source>
</reference>
<evidence type="ECO:0000256" key="1">
    <source>
        <dbReference type="ARBA" id="ARBA00010641"/>
    </source>
</evidence>